<protein>
    <submittedName>
        <fullName evidence="2">Uncharacterized protein</fullName>
    </submittedName>
</protein>
<organism evidence="2 3">
    <name type="scientific">Pseudozyma hubeiensis (strain SY62)</name>
    <name type="common">Yeast</name>
    <dbReference type="NCBI Taxonomy" id="1305764"/>
    <lineage>
        <taxon>Eukaryota</taxon>
        <taxon>Fungi</taxon>
        <taxon>Dikarya</taxon>
        <taxon>Basidiomycota</taxon>
        <taxon>Ustilaginomycotina</taxon>
        <taxon>Ustilaginomycetes</taxon>
        <taxon>Ustilaginales</taxon>
        <taxon>Ustilaginaceae</taxon>
        <taxon>Pseudozyma</taxon>
    </lineage>
</organism>
<gene>
    <name evidence="2" type="ORF">PHSY_005410</name>
</gene>
<evidence type="ECO:0000313" key="3">
    <source>
        <dbReference type="Proteomes" id="UP000014071"/>
    </source>
</evidence>
<evidence type="ECO:0000256" key="1">
    <source>
        <dbReference type="SAM" id="MobiDB-lite"/>
    </source>
</evidence>
<accession>R9P9B9</accession>
<evidence type="ECO:0000313" key="2">
    <source>
        <dbReference type="EMBL" id="GAC97822.1"/>
    </source>
</evidence>
<dbReference type="GeneID" id="24110688"/>
<dbReference type="Proteomes" id="UP000014071">
    <property type="component" value="Unassembled WGS sequence"/>
</dbReference>
<sequence>MLRKTDVASRPNSALCVPRTADDAAISACAVLPRNANLNIGRRTRLRISENIDHALAVLAAFVDRRVRFRTDKSDENKKKGMSRISRGVDRTTTASSRTCRASMTNTVFDPEIECTQPTESVVSPTDPPSTFDSERRARGAVLLLLLLRVEIAFGFQHVPGEADQELPYPTICLGGKKKPNGTSSRRAAFFHSSSITQPNATIQCHRRDDTTLVFAILSVNHVTSSSVARVNP</sequence>
<dbReference type="RefSeq" id="XP_012191409.1">
    <property type="nucleotide sequence ID" value="XM_012336019.1"/>
</dbReference>
<dbReference type="AlphaFoldDB" id="R9P9B9"/>
<proteinExistence type="predicted"/>
<name>R9P9B9_PSEHS</name>
<dbReference type="EMBL" id="DF238812">
    <property type="protein sequence ID" value="GAC97822.1"/>
    <property type="molecule type" value="Genomic_DNA"/>
</dbReference>
<dbReference type="HOGENOM" id="CLU_1190337_0_0_1"/>
<keyword evidence="3" id="KW-1185">Reference proteome</keyword>
<reference evidence="3" key="1">
    <citation type="journal article" date="2013" name="Genome Announc.">
        <title>Draft genome sequence of the basidiomycetous yeast-like fungus Pseudozyma hubeiensis SY62, which produces an abundant amount of the biosurfactant mannosylerythritol lipids.</title>
        <authorList>
            <person name="Konishi M."/>
            <person name="Hatada Y."/>
            <person name="Horiuchi J."/>
        </authorList>
    </citation>
    <scope>NUCLEOTIDE SEQUENCE [LARGE SCALE GENOMIC DNA]</scope>
    <source>
        <strain evidence="3">SY62</strain>
    </source>
</reference>
<feature type="region of interest" description="Disordered" evidence="1">
    <location>
        <begin position="74"/>
        <end position="97"/>
    </location>
</feature>